<evidence type="ECO:0000259" key="3">
    <source>
        <dbReference type="PROSITE" id="PS50974"/>
    </source>
</evidence>
<dbReference type="PANTHER" id="PTHR45833:SF1">
    <property type="entry name" value="METHIONINE SYNTHASE"/>
    <property type="match status" value="1"/>
</dbReference>
<feature type="non-terminal residue" evidence="4">
    <location>
        <position position="1"/>
    </location>
</feature>
<dbReference type="Gene3D" id="3.10.196.10">
    <property type="entry name" value="Vitamin B12-dependent methionine synthase, activation domain"/>
    <property type="match status" value="1"/>
</dbReference>
<reference evidence="4" key="2">
    <citation type="journal article" date="2014" name="ISME J.">
        <title>Microbial stratification in low pH oxic and suboxic macroscopic growths along an acid mine drainage.</title>
        <authorList>
            <person name="Mendez-Garcia C."/>
            <person name="Mesa V."/>
            <person name="Sprenger R.R."/>
            <person name="Richter M."/>
            <person name="Diez M.S."/>
            <person name="Solano J."/>
            <person name="Bargiela R."/>
            <person name="Golyshina O.V."/>
            <person name="Manteca A."/>
            <person name="Ramos J.L."/>
            <person name="Gallego J.R."/>
            <person name="Llorente I."/>
            <person name="Martins Dos Santos V.A."/>
            <person name="Jensen O.N."/>
            <person name="Pelaez A.I."/>
            <person name="Sanchez J."/>
            <person name="Ferrer M."/>
        </authorList>
    </citation>
    <scope>NUCLEOTIDE SEQUENCE</scope>
</reference>
<sequence length="100" mass="10966">LHHLRQQAEKPAERPDLCLADFIAPQNSGVPDWIGAFAVTAGLGIEPHLARFEAEHDDYSSILLKALRIASPKLSPSACISACAMSFGVTRRTKHWTTTR</sequence>
<dbReference type="InterPro" id="IPR004223">
    <property type="entry name" value="VitB12-dep_Met_synth_activ_dom"/>
</dbReference>
<organism evidence="4">
    <name type="scientific">mine drainage metagenome</name>
    <dbReference type="NCBI Taxonomy" id="410659"/>
    <lineage>
        <taxon>unclassified sequences</taxon>
        <taxon>metagenomes</taxon>
        <taxon>ecological metagenomes</taxon>
    </lineage>
</organism>
<dbReference type="GO" id="GO:0032259">
    <property type="term" value="P:methylation"/>
    <property type="evidence" value="ECO:0007669"/>
    <property type="project" value="UniProtKB-KW"/>
</dbReference>
<evidence type="ECO:0000256" key="1">
    <source>
        <dbReference type="ARBA" id="ARBA00022723"/>
    </source>
</evidence>
<keyword evidence="1" id="KW-0479">Metal-binding</keyword>
<dbReference type="GO" id="GO:0005829">
    <property type="term" value="C:cytosol"/>
    <property type="evidence" value="ECO:0007669"/>
    <property type="project" value="TreeGrafter"/>
</dbReference>
<dbReference type="GO" id="GO:0046653">
    <property type="term" value="P:tetrahydrofolate metabolic process"/>
    <property type="evidence" value="ECO:0007669"/>
    <property type="project" value="TreeGrafter"/>
</dbReference>
<dbReference type="EMBL" id="AUZZ01000023">
    <property type="protein sequence ID" value="EQD69543.1"/>
    <property type="molecule type" value="Genomic_DNA"/>
</dbReference>
<dbReference type="InterPro" id="IPR037010">
    <property type="entry name" value="VitB12-dep_Met_synth_activ_sf"/>
</dbReference>
<proteinExistence type="predicted"/>
<dbReference type="GO" id="GO:0046872">
    <property type="term" value="F:metal ion binding"/>
    <property type="evidence" value="ECO:0007669"/>
    <property type="project" value="UniProtKB-KW"/>
</dbReference>
<dbReference type="Pfam" id="PF02965">
    <property type="entry name" value="Met_synt_B12"/>
    <property type="match status" value="1"/>
</dbReference>
<keyword evidence="4" id="KW-0808">Transferase</keyword>
<dbReference type="InterPro" id="IPR050554">
    <property type="entry name" value="Met_Synthase/Corrinoid"/>
</dbReference>
<dbReference type="GO" id="GO:0008705">
    <property type="term" value="F:methionine synthase activity"/>
    <property type="evidence" value="ECO:0007669"/>
    <property type="project" value="InterPro"/>
</dbReference>
<keyword evidence="2" id="KW-0170">Cobalt</keyword>
<dbReference type="PROSITE" id="PS50974">
    <property type="entry name" value="ADOMET_ACTIVATION"/>
    <property type="match status" value="1"/>
</dbReference>
<protein>
    <submittedName>
        <fullName evidence="4">5-methyltetrahydrofolate S-homocysteine methyltransferase</fullName>
    </submittedName>
</protein>
<dbReference type="PANTHER" id="PTHR45833">
    <property type="entry name" value="METHIONINE SYNTHASE"/>
    <property type="match status" value="1"/>
</dbReference>
<accession>T1BM34</accession>
<name>T1BM34_9ZZZZ</name>
<evidence type="ECO:0000313" key="4">
    <source>
        <dbReference type="EMBL" id="EQD69543.1"/>
    </source>
</evidence>
<keyword evidence="4" id="KW-0489">Methyltransferase</keyword>
<feature type="domain" description="AdoMet activation" evidence="3">
    <location>
        <begin position="1"/>
        <end position="100"/>
    </location>
</feature>
<evidence type="ECO:0000256" key="2">
    <source>
        <dbReference type="ARBA" id="ARBA00023285"/>
    </source>
</evidence>
<reference evidence="4" key="1">
    <citation type="submission" date="2013-08" db="EMBL/GenBank/DDBJ databases">
        <authorList>
            <person name="Mendez C."/>
            <person name="Richter M."/>
            <person name="Ferrer M."/>
            <person name="Sanchez J."/>
        </authorList>
    </citation>
    <scope>NUCLEOTIDE SEQUENCE</scope>
</reference>
<dbReference type="AlphaFoldDB" id="T1BM34"/>
<gene>
    <name evidence="4" type="ORF">B2A_00027</name>
</gene>
<comment type="caution">
    <text evidence="4">The sequence shown here is derived from an EMBL/GenBank/DDBJ whole genome shotgun (WGS) entry which is preliminary data.</text>
</comment>
<dbReference type="SUPFAM" id="SSF56507">
    <property type="entry name" value="Methionine synthase activation domain-like"/>
    <property type="match status" value="1"/>
</dbReference>
<dbReference type="GO" id="GO:0050667">
    <property type="term" value="P:homocysteine metabolic process"/>
    <property type="evidence" value="ECO:0007669"/>
    <property type="project" value="TreeGrafter"/>
</dbReference>